<dbReference type="PANTHER" id="PTHR33202:SF1">
    <property type="entry name" value="FERRIC UPTAKE REGULATION PROTEIN"/>
    <property type="match status" value="1"/>
</dbReference>
<accession>A0A0D5NMM6</accession>
<dbReference type="EMBL" id="CP011058">
    <property type="protein sequence ID" value="AJY76237.1"/>
    <property type="molecule type" value="Genomic_DNA"/>
</dbReference>
<keyword evidence="4" id="KW-0678">Repressor</keyword>
<feature type="region of interest" description="Disordered" evidence="11">
    <location>
        <begin position="148"/>
        <end position="170"/>
    </location>
</feature>
<gene>
    <name evidence="12" type="ORF">VN24_18815</name>
</gene>
<dbReference type="Gene3D" id="3.30.1490.190">
    <property type="match status" value="1"/>
</dbReference>
<dbReference type="RefSeq" id="WP_045671665.1">
    <property type="nucleotide sequence ID" value="NZ_CP011058.1"/>
</dbReference>
<reference evidence="13" key="2">
    <citation type="submission" date="2015-03" db="EMBL/GenBank/DDBJ databases">
        <title>Genome sequence of Paenibacillus beijingensis strain DSM 24997T.</title>
        <authorList>
            <person name="Kwak Y."/>
            <person name="Shin J.-H."/>
        </authorList>
    </citation>
    <scope>NUCLEOTIDE SEQUENCE [LARGE SCALE GENOMIC DNA]</scope>
    <source>
        <strain evidence="13">DSM 24997</strain>
    </source>
</reference>
<evidence type="ECO:0000313" key="12">
    <source>
        <dbReference type="EMBL" id="AJY76237.1"/>
    </source>
</evidence>
<dbReference type="GO" id="GO:0008270">
    <property type="term" value="F:zinc ion binding"/>
    <property type="evidence" value="ECO:0007669"/>
    <property type="project" value="TreeGrafter"/>
</dbReference>
<comment type="cofactor">
    <cofactor evidence="9">
        <name>Zn(2+)</name>
        <dbReference type="ChEBI" id="CHEBI:29105"/>
    </cofactor>
    <text evidence="9">Binds 1 zinc ion per subunit.</text>
</comment>
<evidence type="ECO:0000256" key="3">
    <source>
        <dbReference type="ARBA" id="ARBA00022490"/>
    </source>
</evidence>
<keyword evidence="5 9" id="KW-0862">Zinc</keyword>
<dbReference type="GO" id="GO:0003700">
    <property type="term" value="F:DNA-binding transcription factor activity"/>
    <property type="evidence" value="ECO:0007669"/>
    <property type="project" value="InterPro"/>
</dbReference>
<dbReference type="KEGG" id="pbj:VN24_18815"/>
<keyword evidence="9" id="KW-0479">Metal-binding</keyword>
<feature type="binding site" evidence="10">
    <location>
        <position position="126"/>
    </location>
    <ligand>
        <name>Fe cation</name>
        <dbReference type="ChEBI" id="CHEBI:24875"/>
    </ligand>
</feature>
<evidence type="ECO:0000256" key="6">
    <source>
        <dbReference type="ARBA" id="ARBA00023015"/>
    </source>
</evidence>
<keyword evidence="8" id="KW-0804">Transcription</keyword>
<evidence type="ECO:0000256" key="7">
    <source>
        <dbReference type="ARBA" id="ARBA00023125"/>
    </source>
</evidence>
<sequence>MAQVGERLIRTLSAKGLRVTEQRRTLVRLFAETSSYLSPKEVYFRLVSTHPGLSYDTVYRNLRLLQDLGVLERYHFDDGVKFRIGCFEDRHHHHHLICLSCSRIVPIDFCPMKHLNVPGEFQIVDHHFDVYGYCGQCRSQEDRGAESMEGLNHSGFERKKPSGKEERLCC</sequence>
<proteinExistence type="inferred from homology"/>
<feature type="binding site" evidence="9">
    <location>
        <position position="98"/>
    </location>
    <ligand>
        <name>Zn(2+)</name>
        <dbReference type="ChEBI" id="CHEBI:29105"/>
    </ligand>
</feature>
<organism evidence="12 13">
    <name type="scientific">Paenibacillus beijingensis</name>
    <dbReference type="NCBI Taxonomy" id="1126833"/>
    <lineage>
        <taxon>Bacteria</taxon>
        <taxon>Bacillati</taxon>
        <taxon>Bacillota</taxon>
        <taxon>Bacilli</taxon>
        <taxon>Bacillales</taxon>
        <taxon>Paenibacillaceae</taxon>
        <taxon>Paenibacillus</taxon>
    </lineage>
</organism>
<dbReference type="InterPro" id="IPR043135">
    <property type="entry name" value="Fur_C"/>
</dbReference>
<dbReference type="InterPro" id="IPR036390">
    <property type="entry name" value="WH_DNA-bd_sf"/>
</dbReference>
<evidence type="ECO:0000256" key="10">
    <source>
        <dbReference type="PIRSR" id="PIRSR602481-2"/>
    </source>
</evidence>
<dbReference type="SUPFAM" id="SSF46785">
    <property type="entry name" value="Winged helix' DNA-binding domain"/>
    <property type="match status" value="1"/>
</dbReference>
<evidence type="ECO:0000256" key="8">
    <source>
        <dbReference type="ARBA" id="ARBA00023163"/>
    </source>
</evidence>
<feature type="binding site" evidence="9">
    <location>
        <position position="134"/>
    </location>
    <ligand>
        <name>Zn(2+)</name>
        <dbReference type="ChEBI" id="CHEBI:29105"/>
    </ligand>
</feature>
<feature type="binding site" evidence="9">
    <location>
        <position position="101"/>
    </location>
    <ligand>
        <name>Zn(2+)</name>
        <dbReference type="ChEBI" id="CHEBI:29105"/>
    </ligand>
</feature>
<dbReference type="GO" id="GO:0005737">
    <property type="term" value="C:cytoplasm"/>
    <property type="evidence" value="ECO:0007669"/>
    <property type="project" value="UniProtKB-SubCell"/>
</dbReference>
<dbReference type="Gene3D" id="1.10.10.10">
    <property type="entry name" value="Winged helix-like DNA-binding domain superfamily/Winged helix DNA-binding domain"/>
    <property type="match status" value="1"/>
</dbReference>
<dbReference type="InterPro" id="IPR002481">
    <property type="entry name" value="FUR"/>
</dbReference>
<evidence type="ECO:0000256" key="4">
    <source>
        <dbReference type="ARBA" id="ARBA00022491"/>
    </source>
</evidence>
<comment type="subcellular location">
    <subcellularLocation>
        <location evidence="1">Cytoplasm</location>
    </subcellularLocation>
</comment>
<keyword evidence="7" id="KW-0238">DNA-binding</keyword>
<dbReference type="CDD" id="cd07153">
    <property type="entry name" value="Fur_like"/>
    <property type="match status" value="1"/>
</dbReference>
<dbReference type="HOGENOM" id="CLU_096072_5_1_9"/>
<dbReference type="AlphaFoldDB" id="A0A0D5NMM6"/>
<evidence type="ECO:0000256" key="1">
    <source>
        <dbReference type="ARBA" id="ARBA00004496"/>
    </source>
</evidence>
<evidence type="ECO:0008006" key="14">
    <source>
        <dbReference type="Google" id="ProtNLM"/>
    </source>
</evidence>
<evidence type="ECO:0000313" key="13">
    <source>
        <dbReference type="Proteomes" id="UP000032633"/>
    </source>
</evidence>
<dbReference type="STRING" id="1126833.VN24_18815"/>
<dbReference type="OrthoDB" id="8659436at2"/>
<keyword evidence="6" id="KW-0805">Transcription regulation</keyword>
<evidence type="ECO:0000256" key="11">
    <source>
        <dbReference type="SAM" id="MobiDB-lite"/>
    </source>
</evidence>
<evidence type="ECO:0000256" key="2">
    <source>
        <dbReference type="ARBA" id="ARBA00007957"/>
    </source>
</evidence>
<dbReference type="Pfam" id="PF01475">
    <property type="entry name" value="FUR"/>
    <property type="match status" value="1"/>
</dbReference>
<comment type="cofactor">
    <cofactor evidence="10">
        <name>Mn(2+)</name>
        <dbReference type="ChEBI" id="CHEBI:29035"/>
    </cofactor>
    <cofactor evidence="10">
        <name>Fe(2+)</name>
        <dbReference type="ChEBI" id="CHEBI:29033"/>
    </cofactor>
    <text evidence="10">Binds 1 Mn(2+) or Fe(2+) ion per subunit.</text>
</comment>
<dbReference type="InterPro" id="IPR036388">
    <property type="entry name" value="WH-like_DNA-bd_sf"/>
</dbReference>
<dbReference type="GO" id="GO:1900376">
    <property type="term" value="P:regulation of secondary metabolite biosynthetic process"/>
    <property type="evidence" value="ECO:0007669"/>
    <property type="project" value="TreeGrafter"/>
</dbReference>
<keyword evidence="3" id="KW-0963">Cytoplasm</keyword>
<evidence type="ECO:0000256" key="9">
    <source>
        <dbReference type="PIRSR" id="PIRSR602481-1"/>
    </source>
</evidence>
<feature type="binding site" evidence="10">
    <location>
        <position position="92"/>
    </location>
    <ligand>
        <name>Fe cation</name>
        <dbReference type="ChEBI" id="CHEBI:24875"/>
    </ligand>
</feature>
<name>A0A0D5NMM6_9BACL</name>
<dbReference type="PATRIC" id="fig|1126833.4.peg.4140"/>
<feature type="compositionally biased region" description="Basic and acidic residues" evidence="11">
    <location>
        <begin position="155"/>
        <end position="170"/>
    </location>
</feature>
<dbReference type="Proteomes" id="UP000032633">
    <property type="component" value="Chromosome"/>
</dbReference>
<reference evidence="12 13" key="1">
    <citation type="journal article" date="2015" name="J. Biotechnol.">
        <title>Complete genome sequence of Paenibacillus beijingensis 7188(T) (=DSM 24997(T)), a novel rhizobacterium from jujube garden soil.</title>
        <authorList>
            <person name="Kwak Y."/>
            <person name="Shin J.H."/>
        </authorList>
    </citation>
    <scope>NUCLEOTIDE SEQUENCE [LARGE SCALE GENOMIC DNA]</scope>
    <source>
        <strain evidence="12 13">DSM 24997</strain>
    </source>
</reference>
<dbReference type="GO" id="GO:0045892">
    <property type="term" value="P:negative regulation of DNA-templated transcription"/>
    <property type="evidence" value="ECO:0007669"/>
    <property type="project" value="TreeGrafter"/>
</dbReference>
<keyword evidence="10" id="KW-0408">Iron</keyword>
<dbReference type="GO" id="GO:0000976">
    <property type="term" value="F:transcription cis-regulatory region binding"/>
    <property type="evidence" value="ECO:0007669"/>
    <property type="project" value="TreeGrafter"/>
</dbReference>
<dbReference type="PANTHER" id="PTHR33202">
    <property type="entry name" value="ZINC UPTAKE REGULATION PROTEIN"/>
    <property type="match status" value="1"/>
</dbReference>
<feature type="binding site" evidence="9">
    <location>
        <position position="137"/>
    </location>
    <ligand>
        <name>Zn(2+)</name>
        <dbReference type="ChEBI" id="CHEBI:29105"/>
    </ligand>
</feature>
<protein>
    <recommendedName>
        <fullName evidence="14">Fur family transcriptional regulator</fullName>
    </recommendedName>
</protein>
<comment type="similarity">
    <text evidence="2">Belongs to the Fur family.</text>
</comment>
<evidence type="ECO:0000256" key="5">
    <source>
        <dbReference type="ARBA" id="ARBA00022833"/>
    </source>
</evidence>
<keyword evidence="13" id="KW-1185">Reference proteome</keyword>